<dbReference type="InterPro" id="IPR029070">
    <property type="entry name" value="Chitinase_insertion_sf"/>
</dbReference>
<dbReference type="GO" id="GO:0000272">
    <property type="term" value="P:polysaccharide catabolic process"/>
    <property type="evidence" value="ECO:0007669"/>
    <property type="project" value="UniProtKB-KW"/>
</dbReference>
<keyword evidence="8 10" id="KW-0326">Glycosidase</keyword>
<dbReference type="EC" id="3.2.1.14" evidence="3"/>
<dbReference type="Pfam" id="PF00704">
    <property type="entry name" value="Glyco_hydro_18"/>
    <property type="match status" value="1"/>
</dbReference>
<dbReference type="InterPro" id="IPR050314">
    <property type="entry name" value="Glycosyl_Hydrlase_18"/>
</dbReference>
<keyword evidence="6" id="KW-1015">Disulfide bond</keyword>
<dbReference type="AlphaFoldDB" id="A0A9P4Q4U6"/>
<dbReference type="PROSITE" id="PS01095">
    <property type="entry name" value="GH18_1"/>
    <property type="match status" value="1"/>
</dbReference>
<keyword evidence="5" id="KW-0146">Chitin degradation</keyword>
<dbReference type="SUPFAM" id="SSF51445">
    <property type="entry name" value="(Trans)glycosidases"/>
    <property type="match status" value="1"/>
</dbReference>
<evidence type="ECO:0000256" key="8">
    <source>
        <dbReference type="ARBA" id="ARBA00023295"/>
    </source>
</evidence>
<dbReference type="GO" id="GO:0008061">
    <property type="term" value="F:chitin binding"/>
    <property type="evidence" value="ECO:0007669"/>
    <property type="project" value="InterPro"/>
</dbReference>
<evidence type="ECO:0000256" key="7">
    <source>
        <dbReference type="ARBA" id="ARBA00023277"/>
    </source>
</evidence>
<evidence type="ECO:0000313" key="13">
    <source>
        <dbReference type="EMBL" id="KAF2719530.1"/>
    </source>
</evidence>
<feature type="domain" description="GH18" evidence="12">
    <location>
        <begin position="95"/>
        <end position="473"/>
    </location>
</feature>
<evidence type="ECO:0000313" key="14">
    <source>
        <dbReference type="Proteomes" id="UP000799441"/>
    </source>
</evidence>
<comment type="catalytic activity">
    <reaction evidence="1">
        <text>Random endo-hydrolysis of N-acetyl-beta-D-glucosaminide (1-&gt;4)-beta-linkages in chitin and chitodextrins.</text>
        <dbReference type="EC" id="3.2.1.14"/>
    </reaction>
</comment>
<evidence type="ECO:0000256" key="5">
    <source>
        <dbReference type="ARBA" id="ARBA00023024"/>
    </source>
</evidence>
<feature type="chain" id="PRO_5040277938" description="chitinase" evidence="11">
    <location>
        <begin position="17"/>
        <end position="1088"/>
    </location>
</feature>
<dbReference type="Proteomes" id="UP000799441">
    <property type="component" value="Unassembled WGS sequence"/>
</dbReference>
<dbReference type="Gene3D" id="3.20.20.80">
    <property type="entry name" value="Glycosidases"/>
    <property type="match status" value="1"/>
</dbReference>
<dbReference type="PROSITE" id="PS51910">
    <property type="entry name" value="GH18_2"/>
    <property type="match status" value="1"/>
</dbReference>
<dbReference type="SMART" id="SM00636">
    <property type="entry name" value="Glyco_18"/>
    <property type="match status" value="1"/>
</dbReference>
<organism evidence="13 14">
    <name type="scientific">Polychaeton citri CBS 116435</name>
    <dbReference type="NCBI Taxonomy" id="1314669"/>
    <lineage>
        <taxon>Eukaryota</taxon>
        <taxon>Fungi</taxon>
        <taxon>Dikarya</taxon>
        <taxon>Ascomycota</taxon>
        <taxon>Pezizomycotina</taxon>
        <taxon>Dothideomycetes</taxon>
        <taxon>Dothideomycetidae</taxon>
        <taxon>Capnodiales</taxon>
        <taxon>Capnodiaceae</taxon>
        <taxon>Polychaeton</taxon>
    </lineage>
</organism>
<evidence type="ECO:0000256" key="3">
    <source>
        <dbReference type="ARBA" id="ARBA00012729"/>
    </source>
</evidence>
<dbReference type="EMBL" id="MU003810">
    <property type="protein sequence ID" value="KAF2719530.1"/>
    <property type="molecule type" value="Genomic_DNA"/>
</dbReference>
<comment type="caution">
    <text evidence="13">The sequence shown here is derived from an EMBL/GenBank/DDBJ whole genome shotgun (WGS) entry which is preliminary data.</text>
</comment>
<dbReference type="PANTHER" id="PTHR11177">
    <property type="entry name" value="CHITINASE"/>
    <property type="match status" value="1"/>
</dbReference>
<evidence type="ECO:0000256" key="6">
    <source>
        <dbReference type="ARBA" id="ARBA00023157"/>
    </source>
</evidence>
<evidence type="ECO:0000256" key="4">
    <source>
        <dbReference type="ARBA" id="ARBA00022801"/>
    </source>
</evidence>
<dbReference type="PANTHER" id="PTHR11177:SF397">
    <property type="entry name" value="CHITINASE"/>
    <property type="match status" value="1"/>
</dbReference>
<comment type="similarity">
    <text evidence="2">Belongs to the glycosyl hydrolase 18 family. Chitinase class V subfamily.</text>
</comment>
<evidence type="ECO:0000256" key="9">
    <source>
        <dbReference type="ARBA" id="ARBA00023326"/>
    </source>
</evidence>
<dbReference type="InterPro" id="IPR001579">
    <property type="entry name" value="Glyco_hydro_18_chit_AS"/>
</dbReference>
<sequence length="1088" mass="116837">MTTLVALVNHVVMGRAAEAVASVVTDQRTAERDVSQTVVRQLSVGSMRKLLVKSVHSTPAVCGTTADYCGSKCQSNCVLHPSPPGGGASVGLLQNRVIGYYESWSARKSCHKVTPTDLPLDALTHVNFAFAYISPGSYQVITMDGDTPSSLFQDVANLKSVKPDLKVFISIGGWTFSDNDTATQPIFGEIAASASNRQTFANNVVHFMRQYGFDGLDIDWEYPGAPDRGGKTEDTANFVTLLQTLKQTFDGSGSKFELTFTAPSSYWYLRWFDLPGMVKYADWVNLMTYDLHGVWDSTNPIGSIVQGHTNLTEIKLAAELFWRVGIAPAKVVMGFGFYGRSFTLADPSCTKPGCPFSGASTPGPCSNAGGILAYYEIMQIIHGSKKRSSVSPIHDTADAVNYMTYDGNQWISYDDAVTFKQKVDWANSVGLGGGLIWASDLDDDKYSAHAALLGRTVQSTSSLQAIDKALSNPQAVIQDLAGGNGQDCFAYKGKCVNLNDNNAMAAACGSGNTVVGWDDAGCGKKSCHCGKPICCPSNSAPKNCMWRGNDNGGGVGSDCSGQCAAGEVNIKGIRSSWGGGFTNDGNTNKCGRGFKTFCCANPDFQYVTKGCKYASCRSSCPTGTKSIFSKTDGCFIGSQQYCCPDPPQLTDCHWYGGTGGEECSNAVCKPEELEVDRAQFGGSAIGGCSWGRTKAACCTVSKSPPKPATCVSNLCTLLPGFCPNDNDDESANGWSKRSITSPTNDSYGEIHVLEERGGAETYYPPGVSGTRIIAVAYPLLTELFGYDVGAHILREFIVLIRGYCTGRSVDEQPWAPGLTEDQFRVQQRGFEAEHPIDRQVMKGMPRASTSGILPSGARANLPTIPLSFWQGQWNTVNNLLAARPAVGGPDGIQPDTPNDRVMESFGSYDYPYPLIPTDKMINGAKGRAMALNAPTGIATIRRLAAAAVNEDTPGDADELLQAVRVGFSVFEYLNTPTVSLRFNAVRQQIRLQFTYIEQDLGVPHLADWWDAYSDDYFELVGTRARAWATDAIHAAAAPYVEAHENGITLATYESTIGALEEMLEEVTGIRLPPSNTMPNPQPPGGGGS</sequence>
<gene>
    <name evidence="13" type="ORF">K431DRAFT_272587</name>
</gene>
<dbReference type="SUPFAM" id="SSF54556">
    <property type="entry name" value="Chitinase insertion domain"/>
    <property type="match status" value="1"/>
</dbReference>
<dbReference type="InterPro" id="IPR011583">
    <property type="entry name" value="Chitinase_II/V-like_cat"/>
</dbReference>
<evidence type="ECO:0000259" key="12">
    <source>
        <dbReference type="PROSITE" id="PS51910"/>
    </source>
</evidence>
<keyword evidence="9" id="KW-0624">Polysaccharide degradation</keyword>
<evidence type="ECO:0000256" key="2">
    <source>
        <dbReference type="ARBA" id="ARBA00008682"/>
    </source>
</evidence>
<feature type="signal peptide" evidence="11">
    <location>
        <begin position="1"/>
        <end position="16"/>
    </location>
</feature>
<name>A0A9P4Q4U6_9PEZI</name>
<keyword evidence="7" id="KW-0119">Carbohydrate metabolism</keyword>
<evidence type="ECO:0000256" key="11">
    <source>
        <dbReference type="SAM" id="SignalP"/>
    </source>
</evidence>
<dbReference type="InterPro" id="IPR001223">
    <property type="entry name" value="Glyco_hydro18_cat"/>
</dbReference>
<dbReference type="CDD" id="cd00035">
    <property type="entry name" value="ChtBD1"/>
    <property type="match status" value="1"/>
</dbReference>
<dbReference type="GO" id="GO:0006032">
    <property type="term" value="P:chitin catabolic process"/>
    <property type="evidence" value="ECO:0007669"/>
    <property type="project" value="UniProtKB-KW"/>
</dbReference>
<evidence type="ECO:0000256" key="1">
    <source>
        <dbReference type="ARBA" id="ARBA00000822"/>
    </source>
</evidence>
<dbReference type="FunFam" id="3.10.50.10:FF:000001">
    <property type="entry name" value="Chitinase 3-like 1"/>
    <property type="match status" value="1"/>
</dbReference>
<accession>A0A9P4Q4U6</accession>
<dbReference type="OrthoDB" id="73875at2759"/>
<keyword evidence="11" id="KW-0732">Signal</keyword>
<reference evidence="13" key="1">
    <citation type="journal article" date="2020" name="Stud. Mycol.">
        <title>101 Dothideomycetes genomes: a test case for predicting lifestyles and emergence of pathogens.</title>
        <authorList>
            <person name="Haridas S."/>
            <person name="Albert R."/>
            <person name="Binder M."/>
            <person name="Bloem J."/>
            <person name="Labutti K."/>
            <person name="Salamov A."/>
            <person name="Andreopoulos B."/>
            <person name="Baker S."/>
            <person name="Barry K."/>
            <person name="Bills G."/>
            <person name="Bluhm B."/>
            <person name="Cannon C."/>
            <person name="Castanera R."/>
            <person name="Culley D."/>
            <person name="Daum C."/>
            <person name="Ezra D."/>
            <person name="Gonzalez J."/>
            <person name="Henrissat B."/>
            <person name="Kuo A."/>
            <person name="Liang C."/>
            <person name="Lipzen A."/>
            <person name="Lutzoni F."/>
            <person name="Magnuson J."/>
            <person name="Mondo S."/>
            <person name="Nolan M."/>
            <person name="Ohm R."/>
            <person name="Pangilinan J."/>
            <person name="Park H.-J."/>
            <person name="Ramirez L."/>
            <person name="Alfaro M."/>
            <person name="Sun H."/>
            <person name="Tritt A."/>
            <person name="Yoshinaga Y."/>
            <person name="Zwiers L.-H."/>
            <person name="Turgeon B."/>
            <person name="Goodwin S."/>
            <person name="Spatafora J."/>
            <person name="Crous P."/>
            <person name="Grigoriev I."/>
        </authorList>
    </citation>
    <scope>NUCLEOTIDE SEQUENCE</scope>
    <source>
        <strain evidence="13">CBS 116435</strain>
    </source>
</reference>
<evidence type="ECO:0000256" key="10">
    <source>
        <dbReference type="RuleBase" id="RU000489"/>
    </source>
</evidence>
<dbReference type="GO" id="GO:0008843">
    <property type="term" value="F:endochitinase activity"/>
    <property type="evidence" value="ECO:0007669"/>
    <property type="project" value="UniProtKB-EC"/>
</dbReference>
<protein>
    <recommendedName>
        <fullName evidence="3">chitinase</fullName>
        <ecNumber evidence="3">3.2.1.14</ecNumber>
    </recommendedName>
</protein>
<dbReference type="Gene3D" id="3.10.50.10">
    <property type="match status" value="1"/>
</dbReference>
<keyword evidence="4 10" id="KW-0378">Hydrolase</keyword>
<dbReference type="InterPro" id="IPR017853">
    <property type="entry name" value="GH"/>
</dbReference>
<keyword evidence="14" id="KW-1185">Reference proteome</keyword>
<proteinExistence type="inferred from homology"/>